<evidence type="ECO:0000256" key="6">
    <source>
        <dbReference type="PIRSR" id="PIRSR600223-1"/>
    </source>
</evidence>
<feature type="transmembrane region" description="Helical" evidence="7">
    <location>
        <begin position="95"/>
        <end position="116"/>
    </location>
</feature>
<dbReference type="Proteomes" id="UP000005384">
    <property type="component" value="Unassembled WGS sequence"/>
</dbReference>
<dbReference type="OrthoDB" id="9802919at2"/>
<feature type="active site" evidence="6">
    <location>
        <position position="161"/>
    </location>
</feature>
<feature type="compositionally biased region" description="Basic residues" evidence="8">
    <location>
        <begin position="9"/>
        <end position="18"/>
    </location>
</feature>
<feature type="domain" description="Peptidase S26" evidence="9">
    <location>
        <begin position="94"/>
        <end position="250"/>
    </location>
</feature>
<dbReference type="GO" id="GO:0009003">
    <property type="term" value="F:signal peptidase activity"/>
    <property type="evidence" value="ECO:0007669"/>
    <property type="project" value="UniProtKB-EC"/>
</dbReference>
<dbReference type="CDD" id="cd06530">
    <property type="entry name" value="S26_SPase_I"/>
    <property type="match status" value="1"/>
</dbReference>
<dbReference type="RefSeq" id="WP_006780931.1">
    <property type="nucleotide sequence ID" value="NZ_CP040506.1"/>
</dbReference>
<evidence type="ECO:0000256" key="3">
    <source>
        <dbReference type="ARBA" id="ARBA00009370"/>
    </source>
</evidence>
<keyword evidence="7" id="KW-0472">Membrane</keyword>
<dbReference type="InterPro" id="IPR019757">
    <property type="entry name" value="Pept_S26A_signal_pept_1_Lys-AS"/>
</dbReference>
<dbReference type="PANTHER" id="PTHR43390">
    <property type="entry name" value="SIGNAL PEPTIDASE I"/>
    <property type="match status" value="1"/>
</dbReference>
<feature type="active site" evidence="6">
    <location>
        <position position="123"/>
    </location>
</feature>
<organism evidence="10 11">
    <name type="scientific">Hungatella hathewayi WAL-18680</name>
    <dbReference type="NCBI Taxonomy" id="742737"/>
    <lineage>
        <taxon>Bacteria</taxon>
        <taxon>Bacillati</taxon>
        <taxon>Bacillota</taxon>
        <taxon>Clostridia</taxon>
        <taxon>Lachnospirales</taxon>
        <taxon>Lachnospiraceae</taxon>
        <taxon>Hungatella</taxon>
    </lineage>
</organism>
<dbReference type="GO" id="GO:0005886">
    <property type="term" value="C:plasma membrane"/>
    <property type="evidence" value="ECO:0007669"/>
    <property type="project" value="UniProtKB-SubCell"/>
</dbReference>
<dbReference type="AlphaFoldDB" id="G5IHH7"/>
<comment type="similarity">
    <text evidence="3 7">Belongs to the peptidase S26 family.</text>
</comment>
<protein>
    <recommendedName>
        <fullName evidence="4 7">Signal peptidase I</fullName>
        <ecNumber evidence="4 7">3.4.21.89</ecNumber>
    </recommendedName>
</protein>
<name>G5IHH7_9FIRM</name>
<evidence type="ECO:0000313" key="11">
    <source>
        <dbReference type="Proteomes" id="UP000005384"/>
    </source>
</evidence>
<feature type="region of interest" description="Disordered" evidence="8">
    <location>
        <begin position="1"/>
        <end position="21"/>
    </location>
</feature>
<reference evidence="10 11" key="1">
    <citation type="submission" date="2011-08" db="EMBL/GenBank/DDBJ databases">
        <title>The Genome Sequence of Clostridium hathewayi WAL-18680.</title>
        <authorList>
            <consortium name="The Broad Institute Genome Sequencing Platform"/>
            <person name="Earl A."/>
            <person name="Ward D."/>
            <person name="Feldgarden M."/>
            <person name="Gevers D."/>
            <person name="Finegold S.M."/>
            <person name="Summanen P.H."/>
            <person name="Molitoris D.R."/>
            <person name="Song M."/>
            <person name="Daigneault M."/>
            <person name="Allen-Vercoe E."/>
            <person name="Young S.K."/>
            <person name="Zeng Q."/>
            <person name="Gargeya S."/>
            <person name="Fitzgerald M."/>
            <person name="Haas B."/>
            <person name="Abouelleil A."/>
            <person name="Alvarado L."/>
            <person name="Arachchi H.M."/>
            <person name="Berlin A."/>
            <person name="Brown A."/>
            <person name="Chapman S.B."/>
            <person name="Chen Z."/>
            <person name="Dunbar C."/>
            <person name="Freedman E."/>
            <person name="Gearin G."/>
            <person name="Gellesch M."/>
            <person name="Goldberg J."/>
            <person name="Griggs A."/>
            <person name="Gujja S."/>
            <person name="Heiman D."/>
            <person name="Howarth C."/>
            <person name="Larson L."/>
            <person name="Lui A."/>
            <person name="MacDonald P.J.P."/>
            <person name="Montmayeur A."/>
            <person name="Murphy C."/>
            <person name="Neiman D."/>
            <person name="Pearson M."/>
            <person name="Priest M."/>
            <person name="Roberts A."/>
            <person name="Saif S."/>
            <person name="Shea T."/>
            <person name="Shenoy N."/>
            <person name="Sisk P."/>
            <person name="Stolte C."/>
            <person name="Sykes S."/>
            <person name="Wortman J."/>
            <person name="Nusbaum C."/>
            <person name="Birren B."/>
        </authorList>
    </citation>
    <scope>NUCLEOTIDE SEQUENCE [LARGE SCALE GENOMIC DNA]</scope>
    <source>
        <strain evidence="10 11">WAL-18680</strain>
    </source>
</reference>
<evidence type="ECO:0000259" key="9">
    <source>
        <dbReference type="Pfam" id="PF10502"/>
    </source>
</evidence>
<dbReference type="InterPro" id="IPR019758">
    <property type="entry name" value="Pept_S26A_signal_pept_1_CS"/>
</dbReference>
<keyword evidence="7" id="KW-1133">Transmembrane helix</keyword>
<evidence type="ECO:0000256" key="4">
    <source>
        <dbReference type="ARBA" id="ARBA00013208"/>
    </source>
</evidence>
<dbReference type="PANTHER" id="PTHR43390:SF1">
    <property type="entry name" value="CHLOROPLAST PROCESSING PEPTIDASE"/>
    <property type="match status" value="1"/>
</dbReference>
<keyword evidence="7" id="KW-0645">Protease</keyword>
<dbReference type="PATRIC" id="fig|742737.3.peg.2955"/>
<keyword evidence="5 7" id="KW-0378">Hydrolase</keyword>
<keyword evidence="11" id="KW-1185">Reference proteome</keyword>
<dbReference type="InterPro" id="IPR019533">
    <property type="entry name" value="Peptidase_S26"/>
</dbReference>
<dbReference type="InterPro" id="IPR036286">
    <property type="entry name" value="LexA/Signal_pep-like_sf"/>
</dbReference>
<dbReference type="NCBIfam" id="TIGR02227">
    <property type="entry name" value="sigpep_I_bact"/>
    <property type="match status" value="1"/>
</dbReference>
<evidence type="ECO:0000256" key="1">
    <source>
        <dbReference type="ARBA" id="ARBA00000677"/>
    </source>
</evidence>
<proteinExistence type="inferred from homology"/>
<dbReference type="Pfam" id="PF10502">
    <property type="entry name" value="Peptidase_S26"/>
    <property type="match status" value="1"/>
</dbReference>
<keyword evidence="7" id="KW-0812">Transmembrane</keyword>
<evidence type="ECO:0000256" key="8">
    <source>
        <dbReference type="SAM" id="MobiDB-lite"/>
    </source>
</evidence>
<accession>G5IHH7</accession>
<dbReference type="PRINTS" id="PR00727">
    <property type="entry name" value="LEADERPTASE"/>
</dbReference>
<sequence>METVENRGQSRRQKRKVHGIKEEKSSHFRTVCFGGFEEGQVLCYLWDLVKTLEADQGKKRRSPEAAERTGKQIRLRFRVEMRRYFSRRRRRNVKLIMGTLALAAGVAGIFGFVVGIDRVVGNSMYPYLNNGDWVIYSRQLGSEISRNEVIVFDKYGENFVKRVTGLPGDTVEISKSGGRVIVNHEEVQANYVILTKPGEGEMESRMSQPMTVMEDQYLVLGDNRGVSIDSRDSKIGTVPREDILGKVILIIRTSG</sequence>
<dbReference type="GO" id="GO:0006465">
    <property type="term" value="P:signal peptide processing"/>
    <property type="evidence" value="ECO:0007669"/>
    <property type="project" value="InterPro"/>
</dbReference>
<dbReference type="EMBL" id="ADLN01000078">
    <property type="protein sequence ID" value="EHI59024.1"/>
    <property type="molecule type" value="Genomic_DNA"/>
</dbReference>
<dbReference type="GO" id="GO:0004252">
    <property type="term" value="F:serine-type endopeptidase activity"/>
    <property type="evidence" value="ECO:0007669"/>
    <property type="project" value="InterPro"/>
</dbReference>
<dbReference type="HOGENOM" id="CLU_028723_5_2_9"/>
<dbReference type="Gene3D" id="2.10.109.10">
    <property type="entry name" value="Umud Fragment, subunit A"/>
    <property type="match status" value="1"/>
</dbReference>
<dbReference type="InterPro" id="IPR000223">
    <property type="entry name" value="Pept_S26A_signal_pept_1"/>
</dbReference>
<dbReference type="SUPFAM" id="SSF51306">
    <property type="entry name" value="LexA/Signal peptidase"/>
    <property type="match status" value="1"/>
</dbReference>
<evidence type="ECO:0000313" key="10">
    <source>
        <dbReference type="EMBL" id="EHI59024.1"/>
    </source>
</evidence>
<dbReference type="PROSITE" id="PS00761">
    <property type="entry name" value="SPASE_I_3"/>
    <property type="match status" value="1"/>
</dbReference>
<comment type="caution">
    <text evidence="10">The sequence shown here is derived from an EMBL/GenBank/DDBJ whole genome shotgun (WGS) entry which is preliminary data.</text>
</comment>
<evidence type="ECO:0000256" key="5">
    <source>
        <dbReference type="ARBA" id="ARBA00022801"/>
    </source>
</evidence>
<dbReference type="PROSITE" id="PS00760">
    <property type="entry name" value="SPASE_I_2"/>
    <property type="match status" value="1"/>
</dbReference>
<dbReference type="EC" id="3.4.21.89" evidence="4 7"/>
<comment type="subcellular location">
    <subcellularLocation>
        <location evidence="2">Cell membrane</location>
        <topology evidence="2">Single-pass type II membrane protein</topology>
    </subcellularLocation>
    <subcellularLocation>
        <location evidence="7">Membrane</location>
        <topology evidence="7">Single-pass type II membrane protein</topology>
    </subcellularLocation>
</comment>
<comment type="catalytic activity">
    <reaction evidence="1 7">
        <text>Cleavage of hydrophobic, N-terminal signal or leader sequences from secreted and periplasmic proteins.</text>
        <dbReference type="EC" id="3.4.21.89"/>
    </reaction>
</comment>
<evidence type="ECO:0000256" key="2">
    <source>
        <dbReference type="ARBA" id="ARBA00004401"/>
    </source>
</evidence>
<gene>
    <name evidence="10" type="ORF">HMPREF9473_02955</name>
</gene>
<evidence type="ECO:0000256" key="7">
    <source>
        <dbReference type="RuleBase" id="RU362042"/>
    </source>
</evidence>